<proteinExistence type="predicted"/>
<feature type="signal peptide" evidence="1">
    <location>
        <begin position="1"/>
        <end position="29"/>
    </location>
</feature>
<evidence type="ECO:0008006" key="4">
    <source>
        <dbReference type="Google" id="ProtNLM"/>
    </source>
</evidence>
<sequence length="315" mass="34089">MKRTDALRGTVTQAAVVVAAAALALTGCARDGASGPPAAPAARAQARDLTYTEDLRIGDAQQRLIRSCMARQGFRYWEDRTLTREESRPLRYVQDDVGWARAHGYGSRIRAKEERARLRNPNGAYRAALPAARKAAYDTALDGGRAAELLRTEEPGGGTVAKQSGGCTGAAEKQLYGDPATWFRLDTTASNLRPLYVGKLLHDGRFTSAVHAWSRCMARAGHAYPDPDAARQAATRDHPAGQGRAAEARTYAAETRVAVADATCARTVSLGPVGRAREAYYLGRLPKAYRTALDAYRQRRLAALRGAERIVPPRA</sequence>
<protein>
    <recommendedName>
        <fullName evidence="4">Lipoprotein</fullName>
    </recommendedName>
</protein>
<evidence type="ECO:0000313" key="2">
    <source>
        <dbReference type="EMBL" id="MER6432764.1"/>
    </source>
</evidence>
<evidence type="ECO:0000256" key="1">
    <source>
        <dbReference type="SAM" id="SignalP"/>
    </source>
</evidence>
<dbReference type="EMBL" id="JBEPAZ010000046">
    <property type="protein sequence ID" value="MER6432764.1"/>
    <property type="molecule type" value="Genomic_DNA"/>
</dbReference>
<feature type="chain" id="PRO_5045885900" description="Lipoprotein" evidence="1">
    <location>
        <begin position="30"/>
        <end position="315"/>
    </location>
</feature>
<name>A0ABV1UGC8_9ACTN</name>
<keyword evidence="3" id="KW-1185">Reference proteome</keyword>
<dbReference type="Proteomes" id="UP001470023">
    <property type="component" value="Unassembled WGS sequence"/>
</dbReference>
<accession>A0ABV1UGC8</accession>
<organism evidence="2 3">
    <name type="scientific">Streptomyces sp. 900105245</name>
    <dbReference type="NCBI Taxonomy" id="3154379"/>
    <lineage>
        <taxon>Bacteria</taxon>
        <taxon>Bacillati</taxon>
        <taxon>Actinomycetota</taxon>
        <taxon>Actinomycetes</taxon>
        <taxon>Kitasatosporales</taxon>
        <taxon>Streptomycetaceae</taxon>
        <taxon>Streptomyces</taxon>
    </lineage>
</organism>
<reference evidence="2 3" key="1">
    <citation type="submission" date="2024-06" db="EMBL/GenBank/DDBJ databases">
        <title>The Natural Products Discovery Center: Release of the First 8490 Sequenced Strains for Exploring Actinobacteria Biosynthetic Diversity.</title>
        <authorList>
            <person name="Kalkreuter E."/>
            <person name="Kautsar S.A."/>
            <person name="Yang D."/>
            <person name="Bader C.D."/>
            <person name="Teijaro C.N."/>
            <person name="Fluegel L."/>
            <person name="Davis C.M."/>
            <person name="Simpson J.R."/>
            <person name="Lauterbach L."/>
            <person name="Steele A.D."/>
            <person name="Gui C."/>
            <person name="Meng S."/>
            <person name="Li G."/>
            <person name="Viehrig K."/>
            <person name="Ye F."/>
            <person name="Su P."/>
            <person name="Kiefer A.F."/>
            <person name="Nichols A."/>
            <person name="Cepeda A.J."/>
            <person name="Yan W."/>
            <person name="Fan B."/>
            <person name="Jiang Y."/>
            <person name="Adhikari A."/>
            <person name="Zheng C.-J."/>
            <person name="Schuster L."/>
            <person name="Cowan T.M."/>
            <person name="Smanski M.J."/>
            <person name="Chevrette M.G."/>
            <person name="De Carvalho L.P.S."/>
            <person name="Shen B."/>
        </authorList>
    </citation>
    <scope>NUCLEOTIDE SEQUENCE [LARGE SCALE GENOMIC DNA]</scope>
    <source>
        <strain evidence="2 3">NPDC001166</strain>
    </source>
</reference>
<keyword evidence="1" id="KW-0732">Signal</keyword>
<dbReference type="RefSeq" id="WP_263279239.1">
    <property type="nucleotide sequence ID" value="NZ_JBEOZW010000080.1"/>
</dbReference>
<gene>
    <name evidence="2" type="ORF">ABT272_34310</name>
</gene>
<evidence type="ECO:0000313" key="3">
    <source>
        <dbReference type="Proteomes" id="UP001470023"/>
    </source>
</evidence>
<dbReference type="PROSITE" id="PS51257">
    <property type="entry name" value="PROKAR_LIPOPROTEIN"/>
    <property type="match status" value="1"/>
</dbReference>
<comment type="caution">
    <text evidence="2">The sequence shown here is derived from an EMBL/GenBank/DDBJ whole genome shotgun (WGS) entry which is preliminary data.</text>
</comment>